<dbReference type="InterPro" id="IPR050219">
    <property type="entry name" value="DnaG_primase"/>
</dbReference>
<dbReference type="Gene3D" id="3.90.580.10">
    <property type="entry name" value="Zinc finger, CHC2-type domain"/>
    <property type="match status" value="1"/>
</dbReference>
<keyword evidence="11 12" id="KW-0804">Transcription</keyword>
<dbReference type="Proteomes" id="UP001477870">
    <property type="component" value="Unassembled WGS sequence"/>
</dbReference>
<dbReference type="Pfam" id="PF13662">
    <property type="entry name" value="Toprim_4"/>
    <property type="match status" value="1"/>
</dbReference>
<dbReference type="SUPFAM" id="SSF56731">
    <property type="entry name" value="DNA primase core"/>
    <property type="match status" value="1"/>
</dbReference>
<dbReference type="Pfam" id="PF08275">
    <property type="entry name" value="DNAG_N"/>
    <property type="match status" value="1"/>
</dbReference>
<evidence type="ECO:0000313" key="16">
    <source>
        <dbReference type="EMBL" id="MEM5502296.1"/>
    </source>
</evidence>
<keyword evidence="4 12" id="KW-0548">Nucleotidyltransferase</keyword>
<keyword evidence="3 12" id="KW-0808">Transferase</keyword>
<sequence>MRFGQSFLDEIRDRVPVSDVIQRHVTWDKKKTNANRGDYWACCPIHGENTPSFHCEDKKGRYYCFGCGASGDHFRFLTEVEGISFPEAVERVAGMAGIAMPSPDPEAEKREEKRKTLYEYMDMAASYYEEQLQLQGGAVARAYLRDRGLNASTVNKFRLGFAPNNRSGVKEFLASKGATKEQIEATGMVVFGEDIAVSYDRFRDRIMFPIEDQQGRVIAFGGRAMSADVPAKYLNSPETELFHKGDILFNFKRARSVQAKQGGTLIAVEGYMDVIALDQAGFANAVAPLGTALTENQLAKLWRATDEPVLCFDGDKAGLRAAFRGLEMALSELKPGKSVRFAMLPDGLDPDDLVKKQGPEAFKDVIAAAKSAADMLWLRETGGQTFDTPERRAKLEQTMREVTNQISDESVRRHYGQDMRERVAMFFGTAPASNSRSGGNKNNYGNNSYNRSKGGGVKGRIAVSSQLANSRMTKTGIVNVSDMSVREAALMSAIICHPDILVDSFDTFMSFEFDNKSLRDLRSAVIEAHGETAARLRADLVQHPALVAYAHVIDQVDKVISRSRLWVFTEEAAFEDALSAFEQAVQLYQRARGLNKDLKAAEDALALDGSEANWARFQDIQLQVRRTQGLDALVEGFGVSSGRPSRNF</sequence>
<dbReference type="Pfam" id="PF10410">
    <property type="entry name" value="DnaB_bind"/>
    <property type="match status" value="1"/>
</dbReference>
<feature type="region of interest" description="Disordered" evidence="14">
    <location>
        <begin position="430"/>
        <end position="451"/>
    </location>
</feature>
<comment type="catalytic activity">
    <reaction evidence="12">
        <text>ssDNA + n NTP = ssDNA/pppN(pN)n-1 hybrid + (n-1) diphosphate.</text>
        <dbReference type="EC" id="2.7.7.101"/>
    </reaction>
</comment>
<keyword evidence="1 12" id="KW-0240">DNA-directed RNA polymerase</keyword>
<protein>
    <recommendedName>
        <fullName evidence="12 13">DNA primase</fullName>
        <ecNumber evidence="12">2.7.7.101</ecNumber>
    </recommendedName>
</protein>
<dbReference type="PANTHER" id="PTHR30313:SF2">
    <property type="entry name" value="DNA PRIMASE"/>
    <property type="match status" value="1"/>
</dbReference>
<dbReference type="SMART" id="SM00493">
    <property type="entry name" value="TOPRIM"/>
    <property type="match status" value="1"/>
</dbReference>
<dbReference type="InterPro" id="IPR037068">
    <property type="entry name" value="DNA_primase_core_N_sf"/>
</dbReference>
<evidence type="ECO:0000256" key="5">
    <source>
        <dbReference type="ARBA" id="ARBA00022705"/>
    </source>
</evidence>
<evidence type="ECO:0000256" key="7">
    <source>
        <dbReference type="ARBA" id="ARBA00022771"/>
    </source>
</evidence>
<comment type="domain">
    <text evidence="12">Contains an N-terminal zinc-binding domain, a central core domain that contains the primase activity, and a C-terminal DnaB-binding domain.</text>
</comment>
<keyword evidence="9" id="KW-0460">Magnesium</keyword>
<dbReference type="EC" id="2.7.7.101" evidence="12"/>
<evidence type="ECO:0000256" key="12">
    <source>
        <dbReference type="HAMAP-Rule" id="MF_00974"/>
    </source>
</evidence>
<dbReference type="InterPro" id="IPR019475">
    <property type="entry name" value="DNA_primase_DnaB-bd"/>
</dbReference>
<evidence type="ECO:0000256" key="2">
    <source>
        <dbReference type="ARBA" id="ARBA00022515"/>
    </source>
</evidence>
<evidence type="ECO:0000256" key="11">
    <source>
        <dbReference type="ARBA" id="ARBA00023163"/>
    </source>
</evidence>
<accession>A0ABU9T9E5</accession>
<proteinExistence type="inferred from homology"/>
<evidence type="ECO:0000256" key="4">
    <source>
        <dbReference type="ARBA" id="ARBA00022695"/>
    </source>
</evidence>
<evidence type="ECO:0000256" key="14">
    <source>
        <dbReference type="SAM" id="MobiDB-lite"/>
    </source>
</evidence>
<keyword evidence="7 12" id="KW-0863">Zinc-finger</keyword>
<comment type="subunit">
    <text evidence="12">Monomer. Interacts with DnaB.</text>
</comment>
<dbReference type="NCBIfam" id="TIGR01391">
    <property type="entry name" value="dnaG"/>
    <property type="match status" value="1"/>
</dbReference>
<keyword evidence="8 12" id="KW-0862">Zinc</keyword>
<keyword evidence="17" id="KW-1185">Reference proteome</keyword>
<dbReference type="PANTHER" id="PTHR30313">
    <property type="entry name" value="DNA PRIMASE"/>
    <property type="match status" value="1"/>
</dbReference>
<keyword evidence="5 12" id="KW-0235">DNA replication</keyword>
<dbReference type="InterPro" id="IPR013264">
    <property type="entry name" value="DNAG_N"/>
</dbReference>
<dbReference type="EMBL" id="JBBMQO010000006">
    <property type="protein sequence ID" value="MEM5502296.1"/>
    <property type="molecule type" value="Genomic_DNA"/>
</dbReference>
<keyword evidence="6 12" id="KW-0479">Metal-binding</keyword>
<dbReference type="InterPro" id="IPR036977">
    <property type="entry name" value="DNA_primase_Znf_CHC2"/>
</dbReference>
<dbReference type="SUPFAM" id="SSF57783">
    <property type="entry name" value="Zinc beta-ribbon"/>
    <property type="match status" value="1"/>
</dbReference>
<keyword evidence="2 12" id="KW-0639">Primosome</keyword>
<evidence type="ECO:0000256" key="13">
    <source>
        <dbReference type="PIRNR" id="PIRNR002811"/>
    </source>
</evidence>
<comment type="similarity">
    <text evidence="12 13">Belongs to the DnaG primase family.</text>
</comment>
<evidence type="ECO:0000256" key="9">
    <source>
        <dbReference type="ARBA" id="ARBA00022842"/>
    </source>
</evidence>
<comment type="cofactor">
    <cofactor evidence="12 13">
        <name>Zn(2+)</name>
        <dbReference type="ChEBI" id="CHEBI:29105"/>
    </cofactor>
    <text evidence="12 13">Binds 1 zinc ion per monomer.</text>
</comment>
<dbReference type="InterPro" id="IPR006295">
    <property type="entry name" value="DNA_primase_DnaG"/>
</dbReference>
<feature type="zinc finger region" description="CHC2-type" evidence="12">
    <location>
        <begin position="43"/>
        <end position="67"/>
    </location>
</feature>
<dbReference type="Gene3D" id="3.90.980.10">
    <property type="entry name" value="DNA primase, catalytic core, N-terminal domain"/>
    <property type="match status" value="1"/>
</dbReference>
<keyword evidence="10 12" id="KW-0238">DNA-binding</keyword>
<dbReference type="InterPro" id="IPR030846">
    <property type="entry name" value="DnaG_bac"/>
</dbReference>
<dbReference type="HAMAP" id="MF_00974">
    <property type="entry name" value="DNA_primase_DnaG"/>
    <property type="match status" value="1"/>
</dbReference>
<dbReference type="CDD" id="cd03364">
    <property type="entry name" value="TOPRIM_DnaG_primases"/>
    <property type="match status" value="1"/>
</dbReference>
<dbReference type="SMART" id="SM00400">
    <property type="entry name" value="ZnF_CHCC"/>
    <property type="match status" value="1"/>
</dbReference>
<evidence type="ECO:0000256" key="3">
    <source>
        <dbReference type="ARBA" id="ARBA00022679"/>
    </source>
</evidence>
<feature type="domain" description="Toprim" evidence="15">
    <location>
        <begin position="263"/>
        <end position="345"/>
    </location>
</feature>
<comment type="caution">
    <text evidence="16">The sequence shown here is derived from an EMBL/GenBank/DDBJ whole genome shotgun (WGS) entry which is preliminary data.</text>
</comment>
<dbReference type="RefSeq" id="WP_342848629.1">
    <property type="nucleotide sequence ID" value="NZ_JBBMQO010000006.1"/>
</dbReference>
<organism evidence="16 17">
    <name type="scientific">Ahrensia kielensis</name>
    <dbReference type="NCBI Taxonomy" id="76980"/>
    <lineage>
        <taxon>Bacteria</taxon>
        <taxon>Pseudomonadati</taxon>
        <taxon>Pseudomonadota</taxon>
        <taxon>Alphaproteobacteria</taxon>
        <taxon>Hyphomicrobiales</taxon>
        <taxon>Ahrensiaceae</taxon>
        <taxon>Ahrensia</taxon>
    </lineage>
</organism>
<evidence type="ECO:0000256" key="10">
    <source>
        <dbReference type="ARBA" id="ARBA00023125"/>
    </source>
</evidence>
<dbReference type="PROSITE" id="PS50880">
    <property type="entry name" value="TOPRIM"/>
    <property type="match status" value="1"/>
</dbReference>
<feature type="compositionally biased region" description="Low complexity" evidence="14">
    <location>
        <begin position="433"/>
        <end position="451"/>
    </location>
</feature>
<evidence type="ECO:0000256" key="8">
    <source>
        <dbReference type="ARBA" id="ARBA00022833"/>
    </source>
</evidence>
<name>A0ABU9T9E5_9HYPH</name>
<dbReference type="PIRSF" id="PIRSF002811">
    <property type="entry name" value="DnaG"/>
    <property type="match status" value="1"/>
</dbReference>
<dbReference type="InterPro" id="IPR006171">
    <property type="entry name" value="TOPRIM_dom"/>
</dbReference>
<dbReference type="Pfam" id="PF01807">
    <property type="entry name" value="Zn_ribbon_DnaG"/>
    <property type="match status" value="1"/>
</dbReference>
<evidence type="ECO:0000313" key="17">
    <source>
        <dbReference type="Proteomes" id="UP001477870"/>
    </source>
</evidence>
<evidence type="ECO:0000256" key="6">
    <source>
        <dbReference type="ARBA" id="ARBA00022723"/>
    </source>
</evidence>
<gene>
    <name evidence="12 16" type="primary">dnaG</name>
    <name evidence="16" type="ORF">WNY59_11940</name>
</gene>
<dbReference type="InterPro" id="IPR002694">
    <property type="entry name" value="Znf_CHC2"/>
</dbReference>
<evidence type="ECO:0000256" key="1">
    <source>
        <dbReference type="ARBA" id="ARBA00022478"/>
    </source>
</evidence>
<reference evidence="16 17" key="1">
    <citation type="submission" date="2024-03" db="EMBL/GenBank/DDBJ databases">
        <title>Community enrichment and isolation of bacterial strains for fucoidan degradation.</title>
        <authorList>
            <person name="Sichert A."/>
        </authorList>
    </citation>
    <scope>NUCLEOTIDE SEQUENCE [LARGE SCALE GENOMIC DNA]</scope>
    <source>
        <strain evidence="16 17">AS62</strain>
    </source>
</reference>
<dbReference type="Gene3D" id="3.40.1360.10">
    <property type="match status" value="1"/>
</dbReference>
<comment type="function">
    <text evidence="12 13">RNA polymerase that catalyzes the synthesis of short RNA molecules used as primers for DNA polymerase during DNA replication.</text>
</comment>
<dbReference type="InterPro" id="IPR034151">
    <property type="entry name" value="TOPRIM_DnaG_bac"/>
</dbReference>
<evidence type="ECO:0000259" key="15">
    <source>
        <dbReference type="PROSITE" id="PS50880"/>
    </source>
</evidence>